<dbReference type="EMBL" id="MU128924">
    <property type="protein sequence ID" value="KAF9518532.1"/>
    <property type="molecule type" value="Genomic_DNA"/>
</dbReference>
<evidence type="ECO:0000313" key="2">
    <source>
        <dbReference type="EMBL" id="KAF9518532.1"/>
    </source>
</evidence>
<dbReference type="Proteomes" id="UP000886523">
    <property type="component" value="Unassembled WGS sequence"/>
</dbReference>
<feature type="signal peptide" evidence="1">
    <location>
        <begin position="1"/>
        <end position="18"/>
    </location>
</feature>
<dbReference type="AlphaFoldDB" id="A0A9P6B774"/>
<keyword evidence="3" id="KW-1185">Reference proteome</keyword>
<protein>
    <recommendedName>
        <fullName evidence="4">Secreted protein</fullName>
    </recommendedName>
</protein>
<name>A0A9P6B774_9AGAM</name>
<evidence type="ECO:0000256" key="1">
    <source>
        <dbReference type="SAM" id="SignalP"/>
    </source>
</evidence>
<evidence type="ECO:0000313" key="3">
    <source>
        <dbReference type="Proteomes" id="UP000886523"/>
    </source>
</evidence>
<accession>A0A9P6B774</accession>
<comment type="caution">
    <text evidence="2">The sequence shown here is derived from an EMBL/GenBank/DDBJ whole genome shotgun (WGS) entry which is preliminary data.</text>
</comment>
<organism evidence="2 3">
    <name type="scientific">Hydnum rufescens UP504</name>
    <dbReference type="NCBI Taxonomy" id="1448309"/>
    <lineage>
        <taxon>Eukaryota</taxon>
        <taxon>Fungi</taxon>
        <taxon>Dikarya</taxon>
        <taxon>Basidiomycota</taxon>
        <taxon>Agaricomycotina</taxon>
        <taxon>Agaricomycetes</taxon>
        <taxon>Cantharellales</taxon>
        <taxon>Hydnaceae</taxon>
        <taxon>Hydnum</taxon>
    </lineage>
</organism>
<keyword evidence="1" id="KW-0732">Signal</keyword>
<evidence type="ECO:0008006" key="4">
    <source>
        <dbReference type="Google" id="ProtNLM"/>
    </source>
</evidence>
<sequence length="187" mass="20950">MRSTALLFVSALCAAVHCSPTLARELSVLSYEPCRRTPVAVHRSWAPTVYTCRTTKRTIPSTARTTPRERNDLVKSRGSRWRHANRAVPQAAAGNMPTLRISWLPRTGWRGTSMRGTRTSDTASFTKRTTRMLSDVTMVKGRRIPVVSTRAISRAWTGRADLARQVGIVTMRRRAPMAGMWIRSVAK</sequence>
<feature type="chain" id="PRO_5040282839" description="Secreted protein" evidence="1">
    <location>
        <begin position="19"/>
        <end position="187"/>
    </location>
</feature>
<reference evidence="2" key="1">
    <citation type="journal article" date="2020" name="Nat. Commun.">
        <title>Large-scale genome sequencing of mycorrhizal fungi provides insights into the early evolution of symbiotic traits.</title>
        <authorList>
            <person name="Miyauchi S."/>
            <person name="Kiss E."/>
            <person name="Kuo A."/>
            <person name="Drula E."/>
            <person name="Kohler A."/>
            <person name="Sanchez-Garcia M."/>
            <person name="Morin E."/>
            <person name="Andreopoulos B."/>
            <person name="Barry K.W."/>
            <person name="Bonito G."/>
            <person name="Buee M."/>
            <person name="Carver A."/>
            <person name="Chen C."/>
            <person name="Cichocki N."/>
            <person name="Clum A."/>
            <person name="Culley D."/>
            <person name="Crous P.W."/>
            <person name="Fauchery L."/>
            <person name="Girlanda M."/>
            <person name="Hayes R.D."/>
            <person name="Keri Z."/>
            <person name="LaButti K."/>
            <person name="Lipzen A."/>
            <person name="Lombard V."/>
            <person name="Magnuson J."/>
            <person name="Maillard F."/>
            <person name="Murat C."/>
            <person name="Nolan M."/>
            <person name="Ohm R.A."/>
            <person name="Pangilinan J."/>
            <person name="Pereira M.F."/>
            <person name="Perotto S."/>
            <person name="Peter M."/>
            <person name="Pfister S."/>
            <person name="Riley R."/>
            <person name="Sitrit Y."/>
            <person name="Stielow J.B."/>
            <person name="Szollosi G."/>
            <person name="Zifcakova L."/>
            <person name="Stursova M."/>
            <person name="Spatafora J.W."/>
            <person name="Tedersoo L."/>
            <person name="Vaario L.M."/>
            <person name="Yamada A."/>
            <person name="Yan M."/>
            <person name="Wang P."/>
            <person name="Xu J."/>
            <person name="Bruns T."/>
            <person name="Baldrian P."/>
            <person name="Vilgalys R."/>
            <person name="Dunand C."/>
            <person name="Henrissat B."/>
            <person name="Grigoriev I.V."/>
            <person name="Hibbett D."/>
            <person name="Nagy L.G."/>
            <person name="Martin F.M."/>
        </authorList>
    </citation>
    <scope>NUCLEOTIDE SEQUENCE</scope>
    <source>
        <strain evidence="2">UP504</strain>
    </source>
</reference>
<proteinExistence type="predicted"/>
<gene>
    <name evidence="2" type="ORF">BS47DRAFT_262043</name>
</gene>